<dbReference type="InterPro" id="IPR043171">
    <property type="entry name" value="Ap4A_phos1/2-like"/>
</dbReference>
<evidence type="ECO:0000313" key="4">
    <source>
        <dbReference type="EMBL" id="AUB39398.1"/>
    </source>
</evidence>
<feature type="domain" description="Ap4A phosphorylase 1/2 N-terminal" evidence="3">
    <location>
        <begin position="11"/>
        <end position="186"/>
    </location>
</feature>
<proteinExistence type="predicted"/>
<evidence type="ECO:0000313" key="5">
    <source>
        <dbReference type="Proteomes" id="UP000232003"/>
    </source>
</evidence>
<dbReference type="GO" id="GO:0005524">
    <property type="term" value="F:ATP binding"/>
    <property type="evidence" value="ECO:0007669"/>
    <property type="project" value="InterPro"/>
</dbReference>
<dbReference type="InterPro" id="IPR019200">
    <property type="entry name" value="ATP_adenylylTrfase_C"/>
</dbReference>
<dbReference type="PANTHER" id="PTHR38420">
    <property type="entry name" value="AP-4-A PHOSPHORYLASE II"/>
    <property type="match status" value="1"/>
</dbReference>
<dbReference type="AlphaFoldDB" id="A0A2K8SVF3"/>
<dbReference type="InterPro" id="IPR045759">
    <property type="entry name" value="Ap4A_phos1/2_N"/>
</dbReference>
<dbReference type="SUPFAM" id="SSF54197">
    <property type="entry name" value="HIT-like"/>
    <property type="match status" value="1"/>
</dbReference>
<dbReference type="Proteomes" id="UP000232003">
    <property type="component" value="Chromosome"/>
</dbReference>
<dbReference type="InterPro" id="IPR009163">
    <property type="entry name" value="Ap4A_phos1/2"/>
</dbReference>
<dbReference type="GO" id="GO:0009117">
    <property type="term" value="P:nucleotide metabolic process"/>
    <property type="evidence" value="ECO:0007669"/>
    <property type="project" value="InterPro"/>
</dbReference>
<dbReference type="KEGG" id="nfl:COO91_05391"/>
<dbReference type="Pfam" id="PF19327">
    <property type="entry name" value="Ap4A_phos_N"/>
    <property type="match status" value="1"/>
</dbReference>
<dbReference type="Pfam" id="PF09830">
    <property type="entry name" value="ATP_transf"/>
    <property type="match status" value="1"/>
</dbReference>
<keyword evidence="4" id="KW-0808">Transferase</keyword>
<sequence length="312" mass="34322">MPEGIKMAQGKILLKPGTLWTSVKERTEHALQCGALLSIPTEFEFVEQEGVRFLVRILSNLNRKKAAKEKQEKQSATSGQKFNPFLPYEEDLFVADISNTHVCILNKFNVVDYHLLIITRAFEEQESLLTLEDFTAMWACLADFDGLAFYNSGKTAGASQRHKHLQLVPLPLAPSGPQIPIEPLLTAAEFQESIPSGASATPTVGFTNAIPKFPFVHAFAPLNPHWVRSLLAGAQATLEVYHTLLHSVGSGAYNLLATREWMLIIPRSQEHFQSISVNSLGFAGALLVKNAAEMEILKAQGPMNILKSVGVC</sequence>
<accession>A0A2K8SVF3</accession>
<dbReference type="EMBL" id="CP024785">
    <property type="protein sequence ID" value="AUB39398.1"/>
    <property type="molecule type" value="Genomic_DNA"/>
</dbReference>
<dbReference type="PIRSF" id="PIRSF000846">
    <property type="entry name" value="ATP_adenylyltr"/>
    <property type="match status" value="1"/>
</dbReference>
<feature type="active site" description="Nucleophile" evidence="1">
    <location>
        <position position="164"/>
    </location>
</feature>
<dbReference type="GO" id="GO:0003877">
    <property type="term" value="F:ATP:ADP adenylyltransferase activity"/>
    <property type="evidence" value="ECO:0007669"/>
    <property type="project" value="InterPro"/>
</dbReference>
<name>A0A2K8SVF3_9NOSO</name>
<evidence type="ECO:0000259" key="3">
    <source>
        <dbReference type="Pfam" id="PF19327"/>
    </source>
</evidence>
<feature type="domain" description="ATP adenylyltransferase C-terminal" evidence="2">
    <location>
        <begin position="211"/>
        <end position="311"/>
    </location>
</feature>
<dbReference type="InterPro" id="IPR036265">
    <property type="entry name" value="HIT-like_sf"/>
</dbReference>
<evidence type="ECO:0000256" key="1">
    <source>
        <dbReference type="PIRSR" id="PIRSR000846-1"/>
    </source>
</evidence>
<dbReference type="PANTHER" id="PTHR38420:SF1">
    <property type="entry name" value="PUTATIVE (AFU_ORTHOLOGUE AFUA_5G14690)-RELATED"/>
    <property type="match status" value="1"/>
</dbReference>
<keyword evidence="4" id="KW-0548">Nucleotidyltransferase</keyword>
<organism evidence="4 5">
    <name type="scientific">Nostoc flagelliforme CCNUN1</name>
    <dbReference type="NCBI Taxonomy" id="2038116"/>
    <lineage>
        <taxon>Bacteria</taxon>
        <taxon>Bacillati</taxon>
        <taxon>Cyanobacteriota</taxon>
        <taxon>Cyanophyceae</taxon>
        <taxon>Nostocales</taxon>
        <taxon>Nostocaceae</taxon>
        <taxon>Nostoc</taxon>
    </lineage>
</organism>
<protein>
    <submittedName>
        <fullName evidence="4">APA1_2, ATP adenylyltransferase</fullName>
    </submittedName>
</protein>
<evidence type="ECO:0000259" key="2">
    <source>
        <dbReference type="Pfam" id="PF09830"/>
    </source>
</evidence>
<reference evidence="4 5" key="1">
    <citation type="submission" date="2017-11" db="EMBL/GenBank/DDBJ databases">
        <title>Complete genome of a free-living desiccation-tolerant cyanobacterium and its photosynthetic adaptation to extreme terrestrial habitat.</title>
        <authorList>
            <person name="Shang J."/>
        </authorList>
    </citation>
    <scope>NUCLEOTIDE SEQUENCE [LARGE SCALE GENOMIC DNA]</scope>
    <source>
        <strain evidence="4 5">CCNUN1</strain>
    </source>
</reference>
<gene>
    <name evidence="4" type="ORF">COO91_05391</name>
</gene>
<dbReference type="Gene3D" id="3.30.428.70">
    <property type="match status" value="1"/>
</dbReference>
<keyword evidence="5" id="KW-1185">Reference proteome</keyword>